<comment type="cofactor">
    <cofactor evidence="1">
        <name>Zn(2+)</name>
        <dbReference type="ChEBI" id="CHEBI:29105"/>
    </cofactor>
</comment>
<dbReference type="InterPro" id="IPR000834">
    <property type="entry name" value="Peptidase_M14"/>
</dbReference>
<dbReference type="PANTHER" id="PTHR11705:SF143">
    <property type="entry name" value="SLL0236 PROTEIN"/>
    <property type="match status" value="1"/>
</dbReference>
<protein>
    <recommendedName>
        <fullName evidence="9">Peptidase M14 domain-containing protein</fullName>
    </recommendedName>
</protein>
<evidence type="ECO:0000256" key="2">
    <source>
        <dbReference type="ARBA" id="ARBA00005988"/>
    </source>
</evidence>
<keyword evidence="11" id="KW-1185">Reference proteome</keyword>
<feature type="domain" description="Peptidase M14" evidence="9">
    <location>
        <begin position="110"/>
        <end position="463"/>
    </location>
</feature>
<dbReference type="PANTHER" id="PTHR11705">
    <property type="entry name" value="PROTEASE FAMILY M14 CARBOXYPEPTIDASE A,B"/>
    <property type="match status" value="1"/>
</dbReference>
<comment type="caution">
    <text evidence="10">The sequence shown here is derived from an EMBL/GenBank/DDBJ whole genome shotgun (WGS) entry which is preliminary data.</text>
</comment>
<organism evidence="10 11">
    <name type="scientific">Glutinoglossum americanum</name>
    <dbReference type="NCBI Taxonomy" id="1670608"/>
    <lineage>
        <taxon>Eukaryota</taxon>
        <taxon>Fungi</taxon>
        <taxon>Dikarya</taxon>
        <taxon>Ascomycota</taxon>
        <taxon>Pezizomycotina</taxon>
        <taxon>Geoglossomycetes</taxon>
        <taxon>Geoglossales</taxon>
        <taxon>Geoglossaceae</taxon>
        <taxon>Glutinoglossum</taxon>
    </lineage>
</organism>
<keyword evidence="3" id="KW-0645">Protease</keyword>
<dbReference type="PROSITE" id="PS52035">
    <property type="entry name" value="PEPTIDASE_M14"/>
    <property type="match status" value="1"/>
</dbReference>
<evidence type="ECO:0000256" key="6">
    <source>
        <dbReference type="ARBA" id="ARBA00023049"/>
    </source>
</evidence>
<comment type="similarity">
    <text evidence="2 7">Belongs to the peptidase M14 family.</text>
</comment>
<dbReference type="OrthoDB" id="3626597at2759"/>
<evidence type="ECO:0000256" key="4">
    <source>
        <dbReference type="ARBA" id="ARBA00022801"/>
    </source>
</evidence>
<dbReference type="Gene3D" id="3.40.630.10">
    <property type="entry name" value="Zn peptidases"/>
    <property type="match status" value="1"/>
</dbReference>
<sequence>MASKRLAVSIHAGSIEELREIVRTRPYDFGCRPRATSTAEGGHALAALLTQKQYDELKKDDTRVDILSDGVSDDRSAQETIGSGDRFHGGQRAPRGLGSRPDGVNHDLGGIMNVGEINSAIKGLAREYHISTFCVPNKTYEGSSGLGGLVGGSCNDEYHVYFTAGVHARERGGPDNLIYFIADLLYAQKHGTGLTYGARSFSNADVLRVLSTGIVFLPLVNPDGVRFDQQTDSLWRKNRNPASAIPGDDFSIGVDINRNYNFLWDFRLHFDPSIANSISLASEDPSDETFHGTTAFSEPETRNVAWVFDTYPRIRWYVDIHSAAGDMLYSWGDDDDQGADPTQNFLNPSWDGKRGVLGVNDYKEWITQTDLGNIQTAASRVTSAMVSVGGRSYTPEQAVGLYATSGSSEDYAFSRFQVNPSLNKVYGFTMEFGHPTNFYPTKIEFQQNVIDTAAGFMEFCLAAADIGLV</sequence>
<evidence type="ECO:0000313" key="11">
    <source>
        <dbReference type="Proteomes" id="UP000698800"/>
    </source>
</evidence>
<keyword evidence="6" id="KW-0482">Metalloprotease</keyword>
<evidence type="ECO:0000256" key="5">
    <source>
        <dbReference type="ARBA" id="ARBA00022833"/>
    </source>
</evidence>
<keyword evidence="5" id="KW-0862">Zinc</keyword>
<gene>
    <name evidence="10" type="ORF">FGG08_003114</name>
</gene>
<evidence type="ECO:0000256" key="7">
    <source>
        <dbReference type="PROSITE-ProRule" id="PRU01379"/>
    </source>
</evidence>
<feature type="region of interest" description="Disordered" evidence="8">
    <location>
        <begin position="72"/>
        <end position="101"/>
    </location>
</feature>
<evidence type="ECO:0000313" key="10">
    <source>
        <dbReference type="EMBL" id="KAH0542518.1"/>
    </source>
</evidence>
<evidence type="ECO:0000256" key="8">
    <source>
        <dbReference type="SAM" id="MobiDB-lite"/>
    </source>
</evidence>
<dbReference type="GO" id="GO:0008270">
    <property type="term" value="F:zinc ion binding"/>
    <property type="evidence" value="ECO:0007669"/>
    <property type="project" value="InterPro"/>
</dbReference>
<dbReference type="FunFam" id="3.40.630.10:FF:000155">
    <property type="entry name" value="Zn-dependent exopeptidase"/>
    <property type="match status" value="1"/>
</dbReference>
<dbReference type="GO" id="GO:0004181">
    <property type="term" value="F:metallocarboxypeptidase activity"/>
    <property type="evidence" value="ECO:0007669"/>
    <property type="project" value="InterPro"/>
</dbReference>
<evidence type="ECO:0000256" key="3">
    <source>
        <dbReference type="ARBA" id="ARBA00022670"/>
    </source>
</evidence>
<keyword evidence="4" id="KW-0378">Hydrolase</keyword>
<dbReference type="Pfam" id="PF00246">
    <property type="entry name" value="Peptidase_M14"/>
    <property type="match status" value="1"/>
</dbReference>
<dbReference type="AlphaFoldDB" id="A0A9P8IDY4"/>
<dbReference type="GO" id="GO:0006508">
    <property type="term" value="P:proteolysis"/>
    <property type="evidence" value="ECO:0007669"/>
    <property type="project" value="UniProtKB-KW"/>
</dbReference>
<accession>A0A9P8IDY4</accession>
<dbReference type="EMBL" id="JAGHQL010000052">
    <property type="protein sequence ID" value="KAH0542518.1"/>
    <property type="molecule type" value="Genomic_DNA"/>
</dbReference>
<evidence type="ECO:0000256" key="1">
    <source>
        <dbReference type="ARBA" id="ARBA00001947"/>
    </source>
</evidence>
<dbReference type="CDD" id="cd06228">
    <property type="entry name" value="M14-like"/>
    <property type="match status" value="1"/>
</dbReference>
<evidence type="ECO:0000259" key="9">
    <source>
        <dbReference type="PROSITE" id="PS52035"/>
    </source>
</evidence>
<dbReference type="SMART" id="SM00631">
    <property type="entry name" value="Zn_pept"/>
    <property type="match status" value="1"/>
</dbReference>
<reference evidence="10" key="1">
    <citation type="submission" date="2021-03" db="EMBL/GenBank/DDBJ databases">
        <title>Comparative genomics and phylogenomic investigation of the class Geoglossomycetes provide insights into ecological specialization and systematics.</title>
        <authorList>
            <person name="Melie T."/>
            <person name="Pirro S."/>
            <person name="Miller A.N."/>
            <person name="Quandt A."/>
        </authorList>
    </citation>
    <scope>NUCLEOTIDE SEQUENCE</scope>
    <source>
        <strain evidence="10">GBOQ0MN5Z8</strain>
    </source>
</reference>
<name>A0A9P8IDY4_9PEZI</name>
<dbReference type="SUPFAM" id="SSF53187">
    <property type="entry name" value="Zn-dependent exopeptidases"/>
    <property type="match status" value="1"/>
</dbReference>
<proteinExistence type="inferred from homology"/>
<feature type="active site" description="Proton donor/acceptor" evidence="7">
    <location>
        <position position="431"/>
    </location>
</feature>
<dbReference type="Proteomes" id="UP000698800">
    <property type="component" value="Unassembled WGS sequence"/>
</dbReference>